<comment type="caution">
    <text evidence="1">The sequence shown here is derived from an EMBL/GenBank/DDBJ whole genome shotgun (WGS) entry which is preliminary data.</text>
</comment>
<reference evidence="1 2" key="1">
    <citation type="journal article" date="2022" name="Hortic Res">
        <title>A haplotype resolved chromosomal level avocado genome allows analysis of novel avocado genes.</title>
        <authorList>
            <person name="Nath O."/>
            <person name="Fletcher S.J."/>
            <person name="Hayward A."/>
            <person name="Shaw L.M."/>
            <person name="Masouleh A.K."/>
            <person name="Furtado A."/>
            <person name="Henry R.J."/>
            <person name="Mitter N."/>
        </authorList>
    </citation>
    <scope>NUCLEOTIDE SEQUENCE [LARGE SCALE GENOMIC DNA]</scope>
    <source>
        <strain evidence="2">cv. Hass</strain>
    </source>
</reference>
<organism evidence="1 2">
    <name type="scientific">Persea americana</name>
    <name type="common">Avocado</name>
    <dbReference type="NCBI Taxonomy" id="3435"/>
    <lineage>
        <taxon>Eukaryota</taxon>
        <taxon>Viridiplantae</taxon>
        <taxon>Streptophyta</taxon>
        <taxon>Embryophyta</taxon>
        <taxon>Tracheophyta</taxon>
        <taxon>Spermatophyta</taxon>
        <taxon>Magnoliopsida</taxon>
        <taxon>Magnoliidae</taxon>
        <taxon>Laurales</taxon>
        <taxon>Lauraceae</taxon>
        <taxon>Persea</taxon>
    </lineage>
</organism>
<name>A0ACC2M8H0_PERAE</name>
<evidence type="ECO:0000313" key="1">
    <source>
        <dbReference type="EMBL" id="KAJ8641940.1"/>
    </source>
</evidence>
<gene>
    <name evidence="1" type="ORF">MRB53_018634</name>
</gene>
<dbReference type="Proteomes" id="UP001234297">
    <property type="component" value="Chromosome 5"/>
</dbReference>
<evidence type="ECO:0000313" key="2">
    <source>
        <dbReference type="Proteomes" id="UP001234297"/>
    </source>
</evidence>
<proteinExistence type="predicted"/>
<protein>
    <submittedName>
        <fullName evidence="1">Uncharacterized protein</fullName>
    </submittedName>
</protein>
<dbReference type="EMBL" id="CM056813">
    <property type="protein sequence ID" value="KAJ8641940.1"/>
    <property type="molecule type" value="Genomic_DNA"/>
</dbReference>
<accession>A0ACC2M8H0</accession>
<sequence length="119" mass="13099">MNPHYKQSTYGVEHQTAEKPTAVADGVLEVEVHRDRREAAEEGHEVQEVAGDRQRDRDQVEEDLAAPEAEAGQRDLEAQVGADLEALEVVGVDGGLEAREVVDVCGGSSQQCLLWREMF</sequence>
<keyword evidence="2" id="KW-1185">Reference proteome</keyword>